<dbReference type="AlphaFoldDB" id="A0A1F6FNG0"/>
<gene>
    <name evidence="2" type="ORF">A3H15_02465</name>
</gene>
<comment type="caution">
    <text evidence="2">The sequence shown here is derived from an EMBL/GenBank/DDBJ whole genome shotgun (WGS) entry which is preliminary data.</text>
</comment>
<sequence length="100" mass="10274">MSKALAFFLIALIFAPTGVILAETPEPSGSVVGCSQNAATSTENENTSETLPESNCGILAPNDGQLTVLENELTGTNAVATTTSYIHGDHLGGNNGDRHS</sequence>
<feature type="signal peptide" evidence="1">
    <location>
        <begin position="1"/>
        <end position="21"/>
    </location>
</feature>
<evidence type="ECO:0000313" key="3">
    <source>
        <dbReference type="Proteomes" id="UP000177968"/>
    </source>
</evidence>
<dbReference type="EMBL" id="MFMO01000029">
    <property type="protein sequence ID" value="OGG87381.1"/>
    <property type="molecule type" value="Genomic_DNA"/>
</dbReference>
<reference evidence="2 3" key="1">
    <citation type="journal article" date="2016" name="Nat. Commun.">
        <title>Thousands of microbial genomes shed light on interconnected biogeochemical processes in an aquifer system.</title>
        <authorList>
            <person name="Anantharaman K."/>
            <person name="Brown C.T."/>
            <person name="Hug L.A."/>
            <person name="Sharon I."/>
            <person name="Castelle C.J."/>
            <person name="Probst A.J."/>
            <person name="Thomas B.C."/>
            <person name="Singh A."/>
            <person name="Wilkins M.J."/>
            <person name="Karaoz U."/>
            <person name="Brodie E.L."/>
            <person name="Williams K.H."/>
            <person name="Hubbard S.S."/>
            <person name="Banfield J.F."/>
        </authorList>
    </citation>
    <scope>NUCLEOTIDE SEQUENCE [LARGE SCALE GENOMIC DNA]</scope>
</reference>
<accession>A0A1F6FNG0</accession>
<evidence type="ECO:0000313" key="2">
    <source>
        <dbReference type="EMBL" id="OGG87381.1"/>
    </source>
</evidence>
<evidence type="ECO:0008006" key="4">
    <source>
        <dbReference type="Google" id="ProtNLM"/>
    </source>
</evidence>
<organism evidence="2 3">
    <name type="scientific">Candidatus Kaiserbacteria bacterium RIFCSPLOWO2_12_FULL_50_28</name>
    <dbReference type="NCBI Taxonomy" id="1798527"/>
    <lineage>
        <taxon>Bacteria</taxon>
        <taxon>Candidatus Kaiseribacteriota</taxon>
    </lineage>
</organism>
<proteinExistence type="predicted"/>
<protein>
    <recommendedName>
        <fullName evidence="4">Secreted protein</fullName>
    </recommendedName>
</protein>
<keyword evidence="1" id="KW-0732">Signal</keyword>
<name>A0A1F6FNG0_9BACT</name>
<evidence type="ECO:0000256" key="1">
    <source>
        <dbReference type="SAM" id="SignalP"/>
    </source>
</evidence>
<feature type="chain" id="PRO_5009524407" description="Secreted protein" evidence="1">
    <location>
        <begin position="22"/>
        <end position="100"/>
    </location>
</feature>
<dbReference type="Proteomes" id="UP000177968">
    <property type="component" value="Unassembled WGS sequence"/>
</dbReference>